<keyword evidence="3" id="KW-1185">Reference proteome</keyword>
<sequence length="154" mass="17146">MADNSPQSLNDEETETWLNVWSFYSGVPAILDAQLKREAGVSHYDFLALQTISHAVDGQMGMSEVAQASGMTLSHLSRVITRLEKRGLVLRSPNPTDGRSTLVELTGDGWQLLRDVLPSHVSEVRRLLFDNLTEEENRHVGAALRKIVGNITHR</sequence>
<dbReference type="GO" id="GO:0006950">
    <property type="term" value="P:response to stress"/>
    <property type="evidence" value="ECO:0007669"/>
    <property type="project" value="TreeGrafter"/>
</dbReference>
<dbReference type="PANTHER" id="PTHR33164">
    <property type="entry name" value="TRANSCRIPTIONAL REGULATOR, MARR FAMILY"/>
    <property type="match status" value="1"/>
</dbReference>
<dbReference type="PROSITE" id="PS50995">
    <property type="entry name" value="HTH_MARR_2"/>
    <property type="match status" value="1"/>
</dbReference>
<dbReference type="InterPro" id="IPR036390">
    <property type="entry name" value="WH_DNA-bd_sf"/>
</dbReference>
<dbReference type="KEGG" id="cmd:B841_10660"/>
<dbReference type="HOGENOM" id="CLU_083287_2_2_11"/>
<dbReference type="InterPro" id="IPR000835">
    <property type="entry name" value="HTH_MarR-typ"/>
</dbReference>
<feature type="domain" description="HTH marR-type" evidence="1">
    <location>
        <begin position="1"/>
        <end position="149"/>
    </location>
</feature>
<organism evidence="2 3">
    <name type="scientific">Corynebacterium maris DSM 45190</name>
    <dbReference type="NCBI Taxonomy" id="1224163"/>
    <lineage>
        <taxon>Bacteria</taxon>
        <taxon>Bacillati</taxon>
        <taxon>Actinomycetota</taxon>
        <taxon>Actinomycetes</taxon>
        <taxon>Mycobacteriales</taxon>
        <taxon>Corynebacteriaceae</taxon>
        <taxon>Corynebacterium</taxon>
    </lineage>
</organism>
<dbReference type="Proteomes" id="UP000015388">
    <property type="component" value="Chromosome"/>
</dbReference>
<gene>
    <name evidence="2" type="ORF">B841_10660</name>
</gene>
<accession>S5SWK8</accession>
<dbReference type="STRING" id="1224163.B841_10660"/>
<dbReference type="SUPFAM" id="SSF46785">
    <property type="entry name" value="Winged helix' DNA-binding domain"/>
    <property type="match status" value="1"/>
</dbReference>
<dbReference type="PATRIC" id="fig|1224163.3.peg.2149"/>
<evidence type="ECO:0000313" key="3">
    <source>
        <dbReference type="Proteomes" id="UP000015388"/>
    </source>
</evidence>
<dbReference type="OrthoDB" id="8635520at2"/>
<dbReference type="Gene3D" id="1.10.10.10">
    <property type="entry name" value="Winged helix-like DNA-binding domain superfamily/Winged helix DNA-binding domain"/>
    <property type="match status" value="1"/>
</dbReference>
<evidence type="ECO:0000259" key="1">
    <source>
        <dbReference type="PROSITE" id="PS50995"/>
    </source>
</evidence>
<evidence type="ECO:0000313" key="2">
    <source>
        <dbReference type="EMBL" id="AGS35604.1"/>
    </source>
</evidence>
<dbReference type="InterPro" id="IPR039422">
    <property type="entry name" value="MarR/SlyA-like"/>
</dbReference>
<dbReference type="GO" id="GO:0003700">
    <property type="term" value="F:DNA-binding transcription factor activity"/>
    <property type="evidence" value="ECO:0007669"/>
    <property type="project" value="InterPro"/>
</dbReference>
<dbReference type="Pfam" id="PF01047">
    <property type="entry name" value="MarR"/>
    <property type="match status" value="1"/>
</dbReference>
<name>S5SWK8_9CORY</name>
<dbReference type="RefSeq" id="WP_020935537.1">
    <property type="nucleotide sequence ID" value="NC_021915.1"/>
</dbReference>
<dbReference type="AlphaFoldDB" id="S5SWK8"/>
<proteinExistence type="predicted"/>
<dbReference type="InterPro" id="IPR036388">
    <property type="entry name" value="WH-like_DNA-bd_sf"/>
</dbReference>
<dbReference type="SMART" id="SM00347">
    <property type="entry name" value="HTH_MARR"/>
    <property type="match status" value="1"/>
</dbReference>
<dbReference type="eggNOG" id="COG1846">
    <property type="taxonomic scope" value="Bacteria"/>
</dbReference>
<reference evidence="2 3" key="1">
    <citation type="submission" date="2012-11" db="EMBL/GenBank/DDBJ databases">
        <title>The complete genome sequence of Corynebacterium maris Coryn-1 (=DSM 45190).</title>
        <authorList>
            <person name="Schaffert L."/>
            <person name="Albersmeier A."/>
            <person name="Kalinowski J."/>
            <person name="Ruckert C."/>
        </authorList>
    </citation>
    <scope>NUCLEOTIDE SEQUENCE [LARGE SCALE GENOMIC DNA]</scope>
    <source>
        <strain evidence="3">Coryn-1</strain>
    </source>
</reference>
<protein>
    <submittedName>
        <fullName evidence="2">Transcription factor</fullName>
    </submittedName>
</protein>
<dbReference type="PANTHER" id="PTHR33164:SF99">
    <property type="entry name" value="MARR FAMILY REGULATORY PROTEIN"/>
    <property type="match status" value="1"/>
</dbReference>
<dbReference type="EMBL" id="CP003924">
    <property type="protein sequence ID" value="AGS35604.1"/>
    <property type="molecule type" value="Genomic_DNA"/>
</dbReference>
<dbReference type="PRINTS" id="PR00598">
    <property type="entry name" value="HTHMARR"/>
</dbReference>